<evidence type="ECO:0000259" key="3">
    <source>
        <dbReference type="PROSITE" id="PS51186"/>
    </source>
</evidence>
<name>A0A150WPK9_BDEBC</name>
<evidence type="ECO:0000313" key="4">
    <source>
        <dbReference type="EMBL" id="KYG66441.1"/>
    </source>
</evidence>
<dbReference type="EMBL" id="LUKE01000001">
    <property type="protein sequence ID" value="KYG66441.1"/>
    <property type="molecule type" value="Genomic_DNA"/>
</dbReference>
<dbReference type="SUPFAM" id="SSF48452">
    <property type="entry name" value="TPR-like"/>
    <property type="match status" value="1"/>
</dbReference>
<dbReference type="Gene3D" id="1.25.40.10">
    <property type="entry name" value="Tetratricopeptide repeat domain"/>
    <property type="match status" value="1"/>
</dbReference>
<organism evidence="4 5">
    <name type="scientific">Bdellovibrio bacteriovorus</name>
    <dbReference type="NCBI Taxonomy" id="959"/>
    <lineage>
        <taxon>Bacteria</taxon>
        <taxon>Pseudomonadati</taxon>
        <taxon>Bdellovibrionota</taxon>
        <taxon>Bdellovibrionia</taxon>
        <taxon>Bdellovibrionales</taxon>
        <taxon>Pseudobdellovibrionaceae</taxon>
        <taxon>Bdellovibrio</taxon>
    </lineage>
</organism>
<keyword evidence="2" id="KW-0012">Acyltransferase</keyword>
<evidence type="ECO:0000313" key="5">
    <source>
        <dbReference type="Proteomes" id="UP000075320"/>
    </source>
</evidence>
<dbReference type="PANTHER" id="PTHR43877">
    <property type="entry name" value="AMINOALKYLPHOSPHONATE N-ACETYLTRANSFERASE-RELATED-RELATED"/>
    <property type="match status" value="1"/>
</dbReference>
<protein>
    <recommendedName>
        <fullName evidence="3">N-acetyltransferase domain-containing protein</fullName>
    </recommendedName>
</protein>
<proteinExistence type="predicted"/>
<evidence type="ECO:0000256" key="1">
    <source>
        <dbReference type="ARBA" id="ARBA00022679"/>
    </source>
</evidence>
<dbReference type="PANTHER" id="PTHR43877:SF2">
    <property type="entry name" value="AMINOALKYLPHOSPHONATE N-ACETYLTRANSFERASE-RELATED"/>
    <property type="match status" value="1"/>
</dbReference>
<dbReference type="PROSITE" id="PS51186">
    <property type="entry name" value="GNAT"/>
    <property type="match status" value="1"/>
</dbReference>
<dbReference type="InterPro" id="IPR000182">
    <property type="entry name" value="GNAT_dom"/>
</dbReference>
<feature type="domain" description="N-acetyltransferase" evidence="3">
    <location>
        <begin position="187"/>
        <end position="348"/>
    </location>
</feature>
<keyword evidence="1" id="KW-0808">Transferase</keyword>
<sequence>MTSIPGFHFDSDLRDVPNNLAEWESYLLDQQEKMKSAVNDEERLSLYEMAGISSRILMKLDKAEFYLMKSLALSYKGVAQSRILQNLIRLAHVYQWQREFKKAAGLFDQAKEIMNASEISDSLRASYHQHLGKLFFDQKFYGLAYGDFSTSYFLRQRNGAEAELLESSAIAISEALKRWNKSPAKGLVIRKAVLTDAEGIHQAHMRSIQEICAKDYSEDAIQAWGYRPYSEEARHSAIKDSDVWVIECQGKIEGYAHMKHHFKNGWRIAHVFGLYITPQVLGRSVGKTAMQIMLECMKSREVKEVRLESTISAKDFYKSVGFKENGPQAFIKMSGVDVPCQPMRMEIG</sequence>
<dbReference type="AlphaFoldDB" id="A0A150WPK9"/>
<dbReference type="GO" id="GO:0016747">
    <property type="term" value="F:acyltransferase activity, transferring groups other than amino-acyl groups"/>
    <property type="evidence" value="ECO:0007669"/>
    <property type="project" value="InterPro"/>
</dbReference>
<accession>A0A150WPK9</accession>
<gene>
    <name evidence="4" type="ORF">AZI86_05175</name>
</gene>
<dbReference type="InterPro" id="IPR050832">
    <property type="entry name" value="Bact_Acetyltransf"/>
</dbReference>
<dbReference type="Gene3D" id="3.40.630.30">
    <property type="match status" value="1"/>
</dbReference>
<dbReference type="InterPro" id="IPR011990">
    <property type="entry name" value="TPR-like_helical_dom_sf"/>
</dbReference>
<dbReference type="SUPFAM" id="SSF55729">
    <property type="entry name" value="Acyl-CoA N-acyltransferases (Nat)"/>
    <property type="match status" value="1"/>
</dbReference>
<keyword evidence="5" id="KW-1185">Reference proteome</keyword>
<dbReference type="Pfam" id="PF13673">
    <property type="entry name" value="Acetyltransf_10"/>
    <property type="match status" value="1"/>
</dbReference>
<dbReference type="InterPro" id="IPR016181">
    <property type="entry name" value="Acyl_CoA_acyltransferase"/>
</dbReference>
<dbReference type="Proteomes" id="UP000075320">
    <property type="component" value="Unassembled WGS sequence"/>
</dbReference>
<dbReference type="RefSeq" id="WP_061834005.1">
    <property type="nucleotide sequence ID" value="NZ_LUKE01000001.1"/>
</dbReference>
<dbReference type="OrthoDB" id="7356080at2"/>
<reference evidence="4 5" key="1">
    <citation type="submission" date="2016-03" db="EMBL/GenBank/DDBJ databases">
        <authorList>
            <person name="Ploux O."/>
        </authorList>
    </citation>
    <scope>NUCLEOTIDE SEQUENCE [LARGE SCALE GENOMIC DNA]</scope>
    <source>
        <strain evidence="4 5">R0</strain>
    </source>
</reference>
<evidence type="ECO:0000256" key="2">
    <source>
        <dbReference type="ARBA" id="ARBA00023315"/>
    </source>
</evidence>
<comment type="caution">
    <text evidence="4">The sequence shown here is derived from an EMBL/GenBank/DDBJ whole genome shotgun (WGS) entry which is preliminary data.</text>
</comment>
<dbReference type="CDD" id="cd04301">
    <property type="entry name" value="NAT_SF"/>
    <property type="match status" value="1"/>
</dbReference>